<dbReference type="Gene3D" id="1.10.10.1480">
    <property type="entry name" value="Plasmid replication protein"/>
    <property type="match status" value="1"/>
</dbReference>
<evidence type="ECO:0000313" key="2">
    <source>
        <dbReference type="Proteomes" id="UP001179483"/>
    </source>
</evidence>
<dbReference type="InterPro" id="IPR041919">
    <property type="entry name" value="Plasmid_rep_C_sf"/>
</dbReference>
<evidence type="ECO:0000313" key="1">
    <source>
        <dbReference type="EMBL" id="WCG37511.1"/>
    </source>
</evidence>
<dbReference type="Proteomes" id="UP001179483">
    <property type="component" value="Chromosome"/>
</dbReference>
<reference evidence="1" key="1">
    <citation type="submission" date="2023-01" db="EMBL/GenBank/DDBJ databases">
        <title>Oxazolidinone resistance genes in florfenicol resistant enterococci from beef cattle and veal calves at slaughter.</title>
        <authorList>
            <person name="Biggel M."/>
        </authorList>
    </citation>
    <scope>NUCLEOTIDE SEQUENCE</scope>
    <source>
        <strain evidence="1">K79-1</strain>
    </source>
</reference>
<organism evidence="1 2">
    <name type="scientific">Aerococcus urinaeequi</name>
    <dbReference type="NCBI Taxonomy" id="51665"/>
    <lineage>
        <taxon>Bacteria</taxon>
        <taxon>Bacillati</taxon>
        <taxon>Bacillota</taxon>
        <taxon>Bacilli</taxon>
        <taxon>Lactobacillales</taxon>
        <taxon>Aerococcaceae</taxon>
        <taxon>Aerococcus</taxon>
    </lineage>
</organism>
<proteinExistence type="predicted"/>
<name>A0AAE9XIJ5_9LACT</name>
<dbReference type="RefSeq" id="WP_271735785.1">
    <property type="nucleotide sequence ID" value="NZ_CP116590.1"/>
</dbReference>
<sequence length="64" mass="7632">MTGKFKNELLTAVADNDLKNIIQLRRYFENHSYEFTFKNITHFHQTISDNVDVFSLYFEGNLQN</sequence>
<protein>
    <submittedName>
        <fullName evidence="1">Uncharacterized protein</fullName>
    </submittedName>
</protein>
<gene>
    <name evidence="1" type="ORF">PML80_08320</name>
</gene>
<dbReference type="EMBL" id="CP116590">
    <property type="protein sequence ID" value="WCG37511.1"/>
    <property type="molecule type" value="Genomic_DNA"/>
</dbReference>
<dbReference type="AlphaFoldDB" id="A0AAE9XIJ5"/>
<accession>A0AAE9XIJ5</accession>